<reference evidence="1 2" key="1">
    <citation type="submission" date="2014-07" db="EMBL/GenBank/DDBJ databases">
        <title>Draft Genome Sequence of Gephyronic Acid Producer, Cystobacter violaceus Strain Cb vi76.</title>
        <authorList>
            <person name="Stevens D.C."/>
            <person name="Young J."/>
            <person name="Carmichael R."/>
            <person name="Tan J."/>
            <person name="Taylor R.E."/>
        </authorList>
    </citation>
    <scope>NUCLEOTIDE SEQUENCE [LARGE SCALE GENOMIC DNA]</scope>
    <source>
        <strain evidence="1 2">Cb vi76</strain>
    </source>
</reference>
<sequence>MSAPESNGQRTKGWEKLDTVVKGVGALLVSAAITFYGVNRDAKQAEIAERNRKAQVLVQTLSSRETATADMRAKMFTTLVEHYFENTADASTRVVILEMIGHNFGDHLYLRPLFQRLDARLSAKGSDQRPALREAAHDIAQSQLRQIVGSGGEVCSLELSVGETRTSPCIQPVLLTLRAVTGDGALVTAEPGQPEGFEVSWFEMPLSSHGMLGELEYTLLLSETAPEAGRARVQVVRLPLNQYSPDNRLRMDQLIADLTVEDF</sequence>
<proteinExistence type="predicted"/>
<accession>A0A084SHP3</accession>
<comment type="caution">
    <text evidence="1">The sequence shown here is derived from an EMBL/GenBank/DDBJ whole genome shotgun (WGS) entry which is preliminary data.</text>
</comment>
<dbReference type="AlphaFoldDB" id="A0A084SHP3"/>
<dbReference type="Proteomes" id="UP000028547">
    <property type="component" value="Unassembled WGS sequence"/>
</dbReference>
<dbReference type="RefSeq" id="WP_043410312.1">
    <property type="nucleotide sequence ID" value="NZ_JPMI01000309.1"/>
</dbReference>
<evidence type="ECO:0000313" key="2">
    <source>
        <dbReference type="Proteomes" id="UP000028547"/>
    </source>
</evidence>
<gene>
    <name evidence="1" type="ORF">Q664_44190</name>
</gene>
<dbReference type="EMBL" id="JPMI01000309">
    <property type="protein sequence ID" value="KFA87978.1"/>
    <property type="molecule type" value="Genomic_DNA"/>
</dbReference>
<protein>
    <submittedName>
        <fullName evidence="1">Uncharacterized protein</fullName>
    </submittedName>
</protein>
<name>A0A084SHP3_9BACT</name>
<organism evidence="1 2">
    <name type="scientific">Archangium violaceum Cb vi76</name>
    <dbReference type="NCBI Taxonomy" id="1406225"/>
    <lineage>
        <taxon>Bacteria</taxon>
        <taxon>Pseudomonadati</taxon>
        <taxon>Myxococcota</taxon>
        <taxon>Myxococcia</taxon>
        <taxon>Myxococcales</taxon>
        <taxon>Cystobacterineae</taxon>
        <taxon>Archangiaceae</taxon>
        <taxon>Archangium</taxon>
    </lineage>
</organism>
<evidence type="ECO:0000313" key="1">
    <source>
        <dbReference type="EMBL" id="KFA87978.1"/>
    </source>
</evidence>